<feature type="binding site" evidence="5">
    <location>
        <position position="324"/>
    </location>
    <ligand>
        <name>FMN</name>
        <dbReference type="ChEBI" id="CHEBI:58210"/>
    </ligand>
</feature>
<keyword evidence="8" id="KW-1185">Reference proteome</keyword>
<reference evidence="8" key="1">
    <citation type="journal article" date="2017" name="Nat. Ecol. Evol.">
        <title>Genome expansion and lineage-specific genetic innovations in the forest pathogenic fungi Armillaria.</title>
        <authorList>
            <person name="Sipos G."/>
            <person name="Prasanna A.N."/>
            <person name="Walter M.C."/>
            <person name="O'Connor E."/>
            <person name="Balint B."/>
            <person name="Krizsan K."/>
            <person name="Kiss B."/>
            <person name="Hess J."/>
            <person name="Varga T."/>
            <person name="Slot J."/>
            <person name="Riley R."/>
            <person name="Boka B."/>
            <person name="Rigling D."/>
            <person name="Barry K."/>
            <person name="Lee J."/>
            <person name="Mihaltcheva S."/>
            <person name="LaButti K."/>
            <person name="Lipzen A."/>
            <person name="Waldron R."/>
            <person name="Moloney N.M."/>
            <person name="Sperisen C."/>
            <person name="Kredics L."/>
            <person name="Vagvoelgyi C."/>
            <person name="Patrignani A."/>
            <person name="Fitzpatrick D."/>
            <person name="Nagy I."/>
            <person name="Doyle S."/>
            <person name="Anderson J.B."/>
            <person name="Grigoriev I.V."/>
            <person name="Gueldener U."/>
            <person name="Muensterkoetter M."/>
            <person name="Nagy L.G."/>
        </authorList>
    </citation>
    <scope>NUCLEOTIDE SEQUENCE [LARGE SCALE GENOMIC DNA]</scope>
    <source>
        <strain evidence="8">C18/9</strain>
    </source>
</reference>
<evidence type="ECO:0000256" key="3">
    <source>
        <dbReference type="ARBA" id="ARBA00024042"/>
    </source>
</evidence>
<protein>
    <submittedName>
        <fullName evidence="7">Related to L-lactate dehydrogenase</fullName>
    </submittedName>
</protein>
<sequence length="443" mass="48693">MAEQAGTEQVVENRPTPQIWNQYMREVYWNRKGPEALGTVSIDDIEEKAKERLKDYPGAFMYAGGNAGTGSTYRANLKAFQRYRIIPRMLVNTTVRNLEATILGVRYPSPLLIAPIGVQGIFSAEGELAPARAARNLKIPFVLSTVSSRSMDVVARENGSGHRWYQLYWPKSQDVTVSLLKRAKANGFSALVITLDTMALGWRPHDIDISYMPLIHGVGMECGRSDPVFMAKFGLQPTLDHHPEFPYNPLARDQLINEGDSKALEESKLGNAWLAEVCSGQFHSWDDLKLIRDNWDGPIVLKGIQRRSDAEKALESGINGIIVSNHGGRQLDGAIPSLYALAEIMDSDKIKQAQKAGKLTVLFDSGIRTGSDIIKAMALGAQGVLLGRPFLYGAILAGQAGVEQVIRHTMADLDTTLGLSGYASLDEIHGIGEELVKKIDFET</sequence>
<evidence type="ECO:0000259" key="6">
    <source>
        <dbReference type="PROSITE" id="PS51349"/>
    </source>
</evidence>
<dbReference type="Pfam" id="PF01070">
    <property type="entry name" value="FMN_dh"/>
    <property type="match status" value="1"/>
</dbReference>
<dbReference type="InterPro" id="IPR000262">
    <property type="entry name" value="FMN-dep_DH"/>
</dbReference>
<evidence type="ECO:0000313" key="7">
    <source>
        <dbReference type="EMBL" id="SJL07138.1"/>
    </source>
</evidence>
<dbReference type="InterPro" id="IPR008259">
    <property type="entry name" value="FMN_hydac_DH_AS"/>
</dbReference>
<comment type="cofactor">
    <cofactor evidence="1">
        <name>FMN</name>
        <dbReference type="ChEBI" id="CHEBI:58210"/>
    </cofactor>
</comment>
<dbReference type="PIRSF" id="PIRSF000138">
    <property type="entry name" value="Al-hdrx_acd_dh"/>
    <property type="match status" value="1"/>
</dbReference>
<keyword evidence="5" id="KW-0288">FMN</keyword>
<dbReference type="OrthoDB" id="25826at2759"/>
<evidence type="ECO:0000256" key="2">
    <source>
        <dbReference type="ARBA" id="ARBA00023002"/>
    </source>
</evidence>
<dbReference type="InterPro" id="IPR013785">
    <property type="entry name" value="Aldolase_TIM"/>
</dbReference>
<dbReference type="PANTHER" id="PTHR10578:SF143">
    <property type="entry name" value="FMN-DEPENDENT ALPHA-HYDROXY ACID DEHYDROGENASE PB1A11.03"/>
    <property type="match status" value="1"/>
</dbReference>
<feature type="binding site" evidence="5">
    <location>
        <position position="302"/>
    </location>
    <ligand>
        <name>FMN</name>
        <dbReference type="ChEBI" id="CHEBI:58210"/>
    </ligand>
</feature>
<feature type="binding site" evidence="5">
    <location>
        <position position="62"/>
    </location>
    <ligand>
        <name>glyoxylate</name>
        <dbReference type="ChEBI" id="CHEBI:36655"/>
    </ligand>
</feature>
<comment type="similarity">
    <text evidence="3">Belongs to the FMN-dependent alpha-hydroxy acid dehydrogenase family.</text>
</comment>
<dbReference type="Proteomes" id="UP000219338">
    <property type="component" value="Unassembled WGS sequence"/>
</dbReference>
<organism evidence="7 8">
    <name type="scientific">Armillaria ostoyae</name>
    <name type="common">Armillaria root rot fungus</name>
    <dbReference type="NCBI Taxonomy" id="47428"/>
    <lineage>
        <taxon>Eukaryota</taxon>
        <taxon>Fungi</taxon>
        <taxon>Dikarya</taxon>
        <taxon>Basidiomycota</taxon>
        <taxon>Agaricomycotina</taxon>
        <taxon>Agaricomycetes</taxon>
        <taxon>Agaricomycetidae</taxon>
        <taxon>Agaricales</taxon>
        <taxon>Marasmiineae</taxon>
        <taxon>Physalacriaceae</taxon>
        <taxon>Armillaria</taxon>
    </lineage>
</organism>
<keyword evidence="5" id="KW-0285">Flavoprotein</keyword>
<feature type="binding site" evidence="5">
    <location>
        <begin position="387"/>
        <end position="388"/>
    </location>
    <ligand>
        <name>FMN</name>
        <dbReference type="ChEBI" id="CHEBI:58210"/>
    </ligand>
</feature>
<feature type="binding site" evidence="5">
    <location>
        <position position="168"/>
    </location>
    <ligand>
        <name>glyoxylate</name>
        <dbReference type="ChEBI" id="CHEBI:36655"/>
    </ligand>
</feature>
<dbReference type="InterPro" id="IPR012133">
    <property type="entry name" value="Alpha-hydoxy_acid_DH_FMN"/>
</dbReference>
<feature type="domain" description="FMN hydroxy acid dehydrogenase" evidence="6">
    <location>
        <begin position="34"/>
        <end position="438"/>
    </location>
</feature>
<evidence type="ECO:0000256" key="4">
    <source>
        <dbReference type="PIRSR" id="PIRSR000138-1"/>
    </source>
</evidence>
<dbReference type="PROSITE" id="PS51349">
    <property type="entry name" value="FMN_HYDROXY_ACID_DH_2"/>
    <property type="match status" value="1"/>
</dbReference>
<dbReference type="STRING" id="47428.A0A284REJ1"/>
<proteinExistence type="inferred from homology"/>
<dbReference type="EMBL" id="FUEG01000008">
    <property type="protein sequence ID" value="SJL07138.1"/>
    <property type="molecule type" value="Genomic_DNA"/>
</dbReference>
<feature type="binding site" evidence="5">
    <location>
        <begin position="364"/>
        <end position="368"/>
    </location>
    <ligand>
        <name>FMN</name>
        <dbReference type="ChEBI" id="CHEBI:58210"/>
    </ligand>
</feature>
<dbReference type="InterPro" id="IPR037396">
    <property type="entry name" value="FMN_HAD"/>
</dbReference>
<feature type="binding site" evidence="5">
    <location>
        <position position="203"/>
    </location>
    <ligand>
        <name>glyoxylate</name>
        <dbReference type="ChEBI" id="CHEBI:36655"/>
    </ligand>
</feature>
<feature type="active site" description="Proton acceptor" evidence="4">
    <location>
        <position position="326"/>
    </location>
</feature>
<dbReference type="PANTHER" id="PTHR10578">
    <property type="entry name" value="S -2-HYDROXY-ACID OXIDASE-RELATED"/>
    <property type="match status" value="1"/>
</dbReference>
<evidence type="ECO:0000256" key="1">
    <source>
        <dbReference type="ARBA" id="ARBA00001917"/>
    </source>
</evidence>
<feature type="binding site" evidence="5">
    <location>
        <position position="194"/>
    </location>
    <ligand>
        <name>FMN</name>
        <dbReference type="ChEBI" id="CHEBI:58210"/>
    </ligand>
</feature>
<feature type="binding site" evidence="5">
    <location>
        <begin position="115"/>
        <end position="117"/>
    </location>
    <ligand>
        <name>FMN</name>
        <dbReference type="ChEBI" id="CHEBI:58210"/>
    </ligand>
</feature>
<gene>
    <name evidence="7" type="ORF">ARMOST_10481</name>
</gene>
<accession>A0A284REJ1</accession>
<feature type="binding site" evidence="5">
    <location>
        <position position="329"/>
    </location>
    <ligand>
        <name>glyoxylate</name>
        <dbReference type="ChEBI" id="CHEBI:36655"/>
    </ligand>
</feature>
<evidence type="ECO:0000313" key="8">
    <source>
        <dbReference type="Proteomes" id="UP000219338"/>
    </source>
</evidence>
<feature type="binding site" evidence="5">
    <location>
        <position position="326"/>
    </location>
    <ligand>
        <name>glyoxylate</name>
        <dbReference type="ChEBI" id="CHEBI:36655"/>
    </ligand>
</feature>
<name>A0A284REJ1_ARMOS</name>
<dbReference type="GO" id="GO:0010181">
    <property type="term" value="F:FMN binding"/>
    <property type="evidence" value="ECO:0007669"/>
    <property type="project" value="InterPro"/>
</dbReference>
<dbReference type="Gene3D" id="3.20.20.70">
    <property type="entry name" value="Aldolase class I"/>
    <property type="match status" value="1"/>
</dbReference>
<keyword evidence="2" id="KW-0560">Oxidoreductase</keyword>
<dbReference type="OMA" id="LETGCEG"/>
<evidence type="ECO:0000256" key="5">
    <source>
        <dbReference type="PIRSR" id="PIRSR000138-2"/>
    </source>
</evidence>
<dbReference type="AlphaFoldDB" id="A0A284REJ1"/>
<dbReference type="SUPFAM" id="SSF51395">
    <property type="entry name" value="FMN-linked oxidoreductases"/>
    <property type="match status" value="1"/>
</dbReference>
<feature type="binding site" evidence="5">
    <location>
        <position position="144"/>
    </location>
    <ligand>
        <name>FMN</name>
        <dbReference type="ChEBI" id="CHEBI:58210"/>
    </ligand>
</feature>
<feature type="binding site" evidence="5">
    <location>
        <position position="166"/>
    </location>
    <ligand>
        <name>FMN</name>
        <dbReference type="ChEBI" id="CHEBI:58210"/>
    </ligand>
</feature>
<dbReference type="GO" id="GO:0016491">
    <property type="term" value="F:oxidoreductase activity"/>
    <property type="evidence" value="ECO:0007669"/>
    <property type="project" value="UniProtKB-KW"/>
</dbReference>
<dbReference type="PROSITE" id="PS00557">
    <property type="entry name" value="FMN_HYDROXY_ACID_DH_1"/>
    <property type="match status" value="1"/>
</dbReference>